<dbReference type="PANTHER" id="PTHR38681">
    <property type="entry name" value="RETROVIRUS-RELATED POL POLYPROTEIN FROM TRANSPOSON 412-LIKE PROTEIN-RELATED"/>
    <property type="match status" value="1"/>
</dbReference>
<dbReference type="GO" id="GO:0015074">
    <property type="term" value="P:DNA integration"/>
    <property type="evidence" value="ECO:0007669"/>
    <property type="project" value="InterPro"/>
</dbReference>
<dbReference type="PROSITE" id="PS50994">
    <property type="entry name" value="INTEGRASE"/>
    <property type="match status" value="1"/>
</dbReference>
<evidence type="ECO:0000259" key="1">
    <source>
        <dbReference type="PROSITE" id="PS50994"/>
    </source>
</evidence>
<dbReference type="InterPro" id="IPR012337">
    <property type="entry name" value="RNaseH-like_sf"/>
</dbReference>
<accession>A0A8X6FD89</accession>
<dbReference type="GO" id="GO:0003676">
    <property type="term" value="F:nucleic acid binding"/>
    <property type="evidence" value="ECO:0007669"/>
    <property type="project" value="InterPro"/>
</dbReference>
<proteinExistence type="predicted"/>
<dbReference type="EMBL" id="BMAO01031616">
    <property type="protein sequence ID" value="GFQ76422.1"/>
    <property type="molecule type" value="Genomic_DNA"/>
</dbReference>
<comment type="caution">
    <text evidence="2">The sequence shown here is derived from an EMBL/GenBank/DDBJ whole genome shotgun (WGS) entry which is preliminary data.</text>
</comment>
<feature type="domain" description="Integrase catalytic" evidence="1">
    <location>
        <begin position="1"/>
        <end position="123"/>
    </location>
</feature>
<dbReference type="Gene3D" id="3.30.420.10">
    <property type="entry name" value="Ribonuclease H-like superfamily/Ribonuclease H"/>
    <property type="match status" value="1"/>
</dbReference>
<dbReference type="PANTHER" id="PTHR38681:SF1">
    <property type="entry name" value="RETROVIRUS-RELATED POL POLYPROTEIN FROM TRANSPOSON 412-LIKE PROTEIN"/>
    <property type="match status" value="1"/>
</dbReference>
<dbReference type="AlphaFoldDB" id="A0A8X6FD89"/>
<evidence type="ECO:0000313" key="2">
    <source>
        <dbReference type="EMBL" id="GFQ76422.1"/>
    </source>
</evidence>
<gene>
    <name evidence="2" type="primary">M514_23336</name>
    <name evidence="2" type="ORF">TNCT_491501</name>
</gene>
<evidence type="ECO:0000313" key="3">
    <source>
        <dbReference type="Proteomes" id="UP000887116"/>
    </source>
</evidence>
<sequence>MESITVEDVAQTFFAGWISLFGSPEKILTDRGHQFESQLLKHLSMFTAFKRSSATTYHPCLNGMIKRIHRQLKASLMCHPDSSWFEALAVVLLGIRSVFKEDLQSSSAELVYGEPLRLSGEFISSLPADTQSISASAFVDRLRIDISSSQFLLLVMHVVHYSFSKI</sequence>
<dbReference type="OrthoDB" id="6428550at2759"/>
<dbReference type="InterPro" id="IPR001584">
    <property type="entry name" value="Integrase_cat-core"/>
</dbReference>
<keyword evidence="3" id="KW-1185">Reference proteome</keyword>
<reference evidence="2" key="1">
    <citation type="submission" date="2020-07" db="EMBL/GenBank/DDBJ databases">
        <title>Multicomponent nature underlies the extraordinary mechanical properties of spider dragline silk.</title>
        <authorList>
            <person name="Kono N."/>
            <person name="Nakamura H."/>
            <person name="Mori M."/>
            <person name="Yoshida Y."/>
            <person name="Ohtoshi R."/>
            <person name="Malay A.D."/>
            <person name="Moran D.A.P."/>
            <person name="Tomita M."/>
            <person name="Numata K."/>
            <person name="Arakawa K."/>
        </authorList>
    </citation>
    <scope>NUCLEOTIDE SEQUENCE</scope>
</reference>
<dbReference type="Proteomes" id="UP000887116">
    <property type="component" value="Unassembled WGS sequence"/>
</dbReference>
<dbReference type="InterPro" id="IPR036397">
    <property type="entry name" value="RNaseH_sf"/>
</dbReference>
<name>A0A8X6FD89_TRICU</name>
<organism evidence="2 3">
    <name type="scientific">Trichonephila clavata</name>
    <name type="common">Joro spider</name>
    <name type="synonym">Nephila clavata</name>
    <dbReference type="NCBI Taxonomy" id="2740835"/>
    <lineage>
        <taxon>Eukaryota</taxon>
        <taxon>Metazoa</taxon>
        <taxon>Ecdysozoa</taxon>
        <taxon>Arthropoda</taxon>
        <taxon>Chelicerata</taxon>
        <taxon>Arachnida</taxon>
        <taxon>Araneae</taxon>
        <taxon>Araneomorphae</taxon>
        <taxon>Entelegynae</taxon>
        <taxon>Araneoidea</taxon>
        <taxon>Nephilidae</taxon>
        <taxon>Trichonephila</taxon>
    </lineage>
</organism>
<protein>
    <recommendedName>
        <fullName evidence="1">Integrase catalytic domain-containing protein</fullName>
    </recommendedName>
</protein>
<dbReference type="SUPFAM" id="SSF53098">
    <property type="entry name" value="Ribonuclease H-like"/>
    <property type="match status" value="1"/>
</dbReference>